<protein>
    <recommendedName>
        <fullName evidence="1">Alpha-(1,6)-fucosyltransferase N- and catalytic domain-containing protein</fullName>
    </recommendedName>
</protein>
<proteinExistence type="predicted"/>
<dbReference type="Gene3D" id="3.40.50.11350">
    <property type="match status" value="1"/>
</dbReference>
<reference evidence="2" key="1">
    <citation type="submission" date="2024-03" db="EMBL/GenBank/DDBJ databases">
        <authorList>
            <consortium name="ELIXIR-Norway"/>
            <consortium name="Elixir Norway"/>
        </authorList>
    </citation>
    <scope>NUCLEOTIDE SEQUENCE</scope>
</reference>
<organism evidence="2 3">
    <name type="scientific">Sphagnum jensenii</name>
    <dbReference type="NCBI Taxonomy" id="128206"/>
    <lineage>
        <taxon>Eukaryota</taxon>
        <taxon>Viridiplantae</taxon>
        <taxon>Streptophyta</taxon>
        <taxon>Embryophyta</taxon>
        <taxon>Bryophyta</taxon>
        <taxon>Sphagnophytina</taxon>
        <taxon>Sphagnopsida</taxon>
        <taxon>Sphagnales</taxon>
        <taxon>Sphagnaceae</taxon>
        <taxon>Sphagnum</taxon>
    </lineage>
</organism>
<dbReference type="PANTHER" id="PTHR13132">
    <property type="entry name" value="ALPHA- 1,6 -FUCOSYLTRANSFERASE"/>
    <property type="match status" value="1"/>
</dbReference>
<keyword evidence="3" id="KW-1185">Reference proteome</keyword>
<accession>A0ABP1BTE5</accession>
<evidence type="ECO:0000313" key="3">
    <source>
        <dbReference type="Proteomes" id="UP001497522"/>
    </source>
</evidence>
<dbReference type="Proteomes" id="UP001497522">
    <property type="component" value="Chromosome 7"/>
</dbReference>
<dbReference type="PANTHER" id="PTHR13132:SF29">
    <property type="entry name" value="ALPHA-(1,6)-FUCOSYLTRANSFERASE"/>
    <property type="match status" value="1"/>
</dbReference>
<gene>
    <name evidence="2" type="ORF">CSSPJE1EN2_LOCUS21111</name>
</gene>
<dbReference type="InterPro" id="IPR045573">
    <property type="entry name" value="Fut8_N_cat"/>
</dbReference>
<dbReference type="Pfam" id="PF19745">
    <property type="entry name" value="FUT8_N_cat"/>
    <property type="match status" value="1"/>
</dbReference>
<sequence>MLSFSMMQQGVLGTSGGECGTATSVRRLILQAIVMIGCGLGVIVVWQRLCLVSICGPEHHRDVDIHSHFTISNDSVAISPVIAEMSIQVTAEAEEDIADTKCEPELFPSRYWTGQRLNQSAQVTDRQPGQAMFGTIAAQRDIWRHQHPSSCENQKFLVYVMLDWETGIGSTIHVTTIALGMALETGRILVLYPTPNLSWVKGVFCEDYDTLDTCYFEPITSCSVYDIFGGKLEKLDEIPEIDMSGNVDQSHLTVLRAHPLAIVVSWPRSIQLSVPDQFHKLLWMSGMQENQWCHWWRAQAVAYIVRPNRRTLRELDSRRRLLFPNKAIDPGTISIHVRHGDKWKESTLVADELYLRLAEELLEKFPDIATRNIFLSTEDPNSVQFFAKVTNWNVSWTNVSRVDDSTISPMEYAVRIGWTEEFLNSLLSLELALECDAFVGMYSSNWERLINELRSTVRCKAHFPYVDVHQGWNISNYHS</sequence>
<feature type="domain" description="Alpha-(1,6)-fucosyltransferase N- and catalytic" evidence="1">
    <location>
        <begin position="137"/>
        <end position="458"/>
    </location>
</feature>
<evidence type="ECO:0000259" key="1">
    <source>
        <dbReference type="Pfam" id="PF19745"/>
    </source>
</evidence>
<name>A0ABP1BTE5_9BRYO</name>
<evidence type="ECO:0000313" key="2">
    <source>
        <dbReference type="EMBL" id="CAK9879616.1"/>
    </source>
</evidence>
<dbReference type="EMBL" id="OZ023708">
    <property type="protein sequence ID" value="CAK9879616.1"/>
    <property type="molecule type" value="Genomic_DNA"/>
</dbReference>